<dbReference type="AlphaFoldDB" id="A0A9X1UIF8"/>
<dbReference type="InterPro" id="IPR051981">
    <property type="entry name" value="Glycosyltransf_32"/>
</dbReference>
<dbReference type="Pfam" id="PF04488">
    <property type="entry name" value="Gly_transf_sug"/>
    <property type="match status" value="1"/>
</dbReference>
<name>A0A9X1UIF8_9BRAD</name>
<dbReference type="GO" id="GO:0006688">
    <property type="term" value="P:glycosphingolipid biosynthetic process"/>
    <property type="evidence" value="ECO:0007669"/>
    <property type="project" value="TreeGrafter"/>
</dbReference>
<dbReference type="Proteomes" id="UP001139012">
    <property type="component" value="Unassembled WGS sequence"/>
</dbReference>
<gene>
    <name evidence="3" type="ORF">L6637_30075</name>
    <name evidence="2" type="ORF">L6654_23975</name>
</gene>
<dbReference type="EMBL" id="JAKLTY010000015">
    <property type="protein sequence ID" value="MCG2629687.1"/>
    <property type="molecule type" value="Genomic_DNA"/>
</dbReference>
<evidence type="ECO:0000313" key="4">
    <source>
        <dbReference type="Proteomes" id="UP001139012"/>
    </source>
</evidence>
<proteinExistence type="predicted"/>
<dbReference type="InterPro" id="IPR011990">
    <property type="entry name" value="TPR-like_helical_dom_sf"/>
</dbReference>
<dbReference type="SUPFAM" id="SSF53448">
    <property type="entry name" value="Nucleotide-diphospho-sugar transferases"/>
    <property type="match status" value="1"/>
</dbReference>
<accession>A0A9X1UIF8</accession>
<reference evidence="2" key="1">
    <citation type="submission" date="2022-01" db="EMBL/GenBank/DDBJ databases">
        <title>Genome sequnece data of strain Bradyrhizobium sp. nov.</title>
        <authorList>
            <person name="Zhang J."/>
        </authorList>
    </citation>
    <scope>NUCLEOTIDE SEQUENCE</scope>
    <source>
        <strain evidence="3">WYCCWR 12774</strain>
        <strain evidence="2">WYCCWR 13023</strain>
    </source>
</reference>
<dbReference type="InterPro" id="IPR029063">
    <property type="entry name" value="SAM-dependent_MTases_sf"/>
</dbReference>
<dbReference type="PROSITE" id="PS50005">
    <property type="entry name" value="TPR"/>
    <property type="match status" value="1"/>
</dbReference>
<dbReference type="SUPFAM" id="SSF48452">
    <property type="entry name" value="TPR-like"/>
    <property type="match status" value="1"/>
</dbReference>
<dbReference type="GO" id="GO:0016758">
    <property type="term" value="F:hexosyltransferase activity"/>
    <property type="evidence" value="ECO:0007669"/>
    <property type="project" value="TreeGrafter"/>
</dbReference>
<evidence type="ECO:0008006" key="6">
    <source>
        <dbReference type="Google" id="ProtNLM"/>
    </source>
</evidence>
<evidence type="ECO:0000313" key="5">
    <source>
        <dbReference type="Proteomes" id="UP001139054"/>
    </source>
</evidence>
<dbReference type="EMBL" id="JAKLUA010000012">
    <property type="protein sequence ID" value="MCG2671208.1"/>
    <property type="molecule type" value="Genomic_DNA"/>
</dbReference>
<dbReference type="GO" id="GO:0016020">
    <property type="term" value="C:membrane"/>
    <property type="evidence" value="ECO:0007669"/>
    <property type="project" value="GOC"/>
</dbReference>
<protein>
    <recommendedName>
        <fullName evidence="6">Tetratricopeptide repeat protein</fullName>
    </recommendedName>
</protein>
<dbReference type="Proteomes" id="UP001139054">
    <property type="component" value="Unassembled WGS sequence"/>
</dbReference>
<keyword evidence="4" id="KW-1185">Reference proteome</keyword>
<dbReference type="InterPro" id="IPR019734">
    <property type="entry name" value="TPR_rpt"/>
</dbReference>
<dbReference type="Gene3D" id="3.40.50.150">
    <property type="entry name" value="Vaccinia Virus protein VP39"/>
    <property type="match status" value="1"/>
</dbReference>
<organism evidence="2 5">
    <name type="scientific">Bradyrhizobium zhengyangense</name>
    <dbReference type="NCBI Taxonomy" id="2911009"/>
    <lineage>
        <taxon>Bacteria</taxon>
        <taxon>Pseudomonadati</taxon>
        <taxon>Pseudomonadota</taxon>
        <taxon>Alphaproteobacteria</taxon>
        <taxon>Hyphomicrobiales</taxon>
        <taxon>Nitrobacteraceae</taxon>
        <taxon>Bradyrhizobium</taxon>
    </lineage>
</organism>
<evidence type="ECO:0000256" key="1">
    <source>
        <dbReference type="PROSITE-ProRule" id="PRU00339"/>
    </source>
</evidence>
<dbReference type="InterPro" id="IPR007577">
    <property type="entry name" value="GlycoTrfase_DXD_sugar-bd_CS"/>
</dbReference>
<keyword evidence="1" id="KW-0802">TPR repeat</keyword>
<dbReference type="InterPro" id="IPR029044">
    <property type="entry name" value="Nucleotide-diphossugar_trans"/>
</dbReference>
<dbReference type="PANTHER" id="PTHR12042">
    <property type="entry name" value="LACTOSYLCERAMIDE 4-ALPHA-GALACTOSYLTRANSFERASE ALPHA- 1,4-GALACTOSYLTRANSFERASE"/>
    <property type="match status" value="1"/>
</dbReference>
<evidence type="ECO:0000313" key="2">
    <source>
        <dbReference type="EMBL" id="MCG2629687.1"/>
    </source>
</evidence>
<dbReference type="RefSeq" id="WP_237872724.1">
    <property type="nucleotide sequence ID" value="NZ_JAKLTY010000015.1"/>
</dbReference>
<comment type="caution">
    <text evidence="2">The sequence shown here is derived from an EMBL/GenBank/DDBJ whole genome shotgun (WGS) entry which is preliminary data.</text>
</comment>
<evidence type="ECO:0000313" key="3">
    <source>
        <dbReference type="EMBL" id="MCG2671208.1"/>
    </source>
</evidence>
<dbReference type="Gene3D" id="1.25.40.10">
    <property type="entry name" value="Tetratricopeptide repeat domain"/>
    <property type="match status" value="1"/>
</dbReference>
<dbReference type="SUPFAM" id="SSF53335">
    <property type="entry name" value="S-adenosyl-L-methionine-dependent methyltransferases"/>
    <property type="match status" value="1"/>
</dbReference>
<sequence>MNYHDGTLAKANEISTEPSSLTRDEVYRICLRHLKTGEFEQAEARCREGLASDANHAGLLHLMAGVSLLNGDYDAAINWAGRALTNEMKATYLATFGTALLGKGLQAQALEAFQRAVALDPVDPSIWENFGNTLNRVGQANQASFCFLIARAYQKLPFLGECRSVSRIAWNALTAQFNPHLRTRATPDVARDPIHCFWSNAPLSDMSRLSLQSMVRQGHPVKLYTYDNAAAMQARVPPGVMVVDAASLVPAAIYQHAVLNSEIRYFSDIYRYAVLHEFGGWWLDTDIVLVKPLDFGREHVFSAQWSGVEQGHVCGGDVMRAPRGSIHMANLYALSLQRLFSEKRVEYGAVGPLLLSEYLLVAGDEDLLASIVPPTTFNAIDRREVELFVSESRAGFELLSDPRVTGVHLWGRMWAERGLRIDAVPEQSVAGYLKNLVLEPNWLTQLAAKYDSDKGAVYKGHVAHHYTRIYHQLFQSKALEPIRILEIGLCRGRVEGWAQDQVPSLQMWLDYFPNAEVIGVDIEDFSWFSHPRVRIHRVDQGDRSMLEELARKEAPLDIIIDDGSHASVHQHLTLGVLFPSLKPGGLFVIEDLDWQPPEIPSNGAPLVKDVLNAMKAGGAFTSNVMTEAEAKLISDEVDEILINDSFRELMSRGLLGGLGVLRRKAQKLSRSSRPAQ</sequence>
<feature type="repeat" description="TPR" evidence="1">
    <location>
        <begin position="90"/>
        <end position="123"/>
    </location>
</feature>
<dbReference type="Gene3D" id="3.90.550.20">
    <property type="match status" value="1"/>
</dbReference>
<dbReference type="PANTHER" id="PTHR12042:SF21">
    <property type="entry name" value="ALPHA1,4-GALACTOSYLTRANSFERASE 1-RELATED"/>
    <property type="match status" value="1"/>
</dbReference>